<accession>K0RNG8</accession>
<dbReference type="EMBL" id="AGNL01046033">
    <property type="protein sequence ID" value="EJK48297.1"/>
    <property type="molecule type" value="Genomic_DNA"/>
</dbReference>
<organism evidence="1 2">
    <name type="scientific">Thalassiosira oceanica</name>
    <name type="common">Marine diatom</name>
    <dbReference type="NCBI Taxonomy" id="159749"/>
    <lineage>
        <taxon>Eukaryota</taxon>
        <taxon>Sar</taxon>
        <taxon>Stramenopiles</taxon>
        <taxon>Ochrophyta</taxon>
        <taxon>Bacillariophyta</taxon>
        <taxon>Coscinodiscophyceae</taxon>
        <taxon>Thalassiosirophycidae</taxon>
        <taxon>Thalassiosirales</taxon>
        <taxon>Thalassiosiraceae</taxon>
        <taxon>Thalassiosira</taxon>
    </lineage>
</organism>
<proteinExistence type="predicted"/>
<dbReference type="Proteomes" id="UP000266841">
    <property type="component" value="Unassembled WGS sequence"/>
</dbReference>
<dbReference type="AlphaFoldDB" id="K0RNG8"/>
<gene>
    <name evidence="1" type="ORF">THAOC_32921</name>
</gene>
<sequence>QKFHEDLENEHAVEVIDYLQEAWDGSVESFEAFVEGFMTKIESCRTDFPQFEYVRQLGDISTMKADDWERDRKLEVGVLTTHFGSILADGCSRCGRKALSLHTQSLGFLEGDHDRDNGTKTDGPSDIAYKKGQRHGVAKWFEVRLT</sequence>
<feature type="non-terminal residue" evidence="1">
    <location>
        <position position="1"/>
    </location>
</feature>
<protein>
    <submittedName>
        <fullName evidence="1">Uncharacterized protein</fullName>
    </submittedName>
</protein>
<comment type="caution">
    <text evidence="1">The sequence shown here is derived from an EMBL/GenBank/DDBJ whole genome shotgun (WGS) entry which is preliminary data.</text>
</comment>
<reference evidence="1 2" key="1">
    <citation type="journal article" date="2012" name="Genome Biol.">
        <title>Genome and low-iron response of an oceanic diatom adapted to chronic iron limitation.</title>
        <authorList>
            <person name="Lommer M."/>
            <person name="Specht M."/>
            <person name="Roy A.S."/>
            <person name="Kraemer L."/>
            <person name="Andreson R."/>
            <person name="Gutowska M.A."/>
            <person name="Wolf J."/>
            <person name="Bergner S.V."/>
            <person name="Schilhabel M.B."/>
            <person name="Klostermeier U.C."/>
            <person name="Beiko R.G."/>
            <person name="Rosenstiel P."/>
            <person name="Hippler M."/>
            <person name="Laroche J."/>
        </authorList>
    </citation>
    <scope>NUCLEOTIDE SEQUENCE [LARGE SCALE GENOMIC DNA]</scope>
    <source>
        <strain evidence="1 2">CCMP1005</strain>
    </source>
</reference>
<name>K0RNG8_THAOC</name>
<keyword evidence="2" id="KW-1185">Reference proteome</keyword>
<evidence type="ECO:0000313" key="1">
    <source>
        <dbReference type="EMBL" id="EJK48297.1"/>
    </source>
</evidence>
<evidence type="ECO:0000313" key="2">
    <source>
        <dbReference type="Proteomes" id="UP000266841"/>
    </source>
</evidence>